<keyword evidence="2" id="KW-1185">Reference proteome</keyword>
<comment type="caution">
    <text evidence="1">The sequence shown here is derived from an EMBL/GenBank/DDBJ whole genome shotgun (WGS) entry which is preliminary data.</text>
</comment>
<gene>
    <name evidence="1" type="ORF">Cgig2_028149</name>
</gene>
<evidence type="ECO:0000313" key="2">
    <source>
        <dbReference type="Proteomes" id="UP001153076"/>
    </source>
</evidence>
<accession>A0A9Q1JZU0</accession>
<organism evidence="1 2">
    <name type="scientific">Carnegiea gigantea</name>
    <dbReference type="NCBI Taxonomy" id="171969"/>
    <lineage>
        <taxon>Eukaryota</taxon>
        <taxon>Viridiplantae</taxon>
        <taxon>Streptophyta</taxon>
        <taxon>Embryophyta</taxon>
        <taxon>Tracheophyta</taxon>
        <taxon>Spermatophyta</taxon>
        <taxon>Magnoliopsida</taxon>
        <taxon>eudicotyledons</taxon>
        <taxon>Gunneridae</taxon>
        <taxon>Pentapetalae</taxon>
        <taxon>Caryophyllales</taxon>
        <taxon>Cactineae</taxon>
        <taxon>Cactaceae</taxon>
        <taxon>Cactoideae</taxon>
        <taxon>Echinocereeae</taxon>
        <taxon>Carnegiea</taxon>
    </lineage>
</organism>
<dbReference type="EMBL" id="JAKOGI010000515">
    <property type="protein sequence ID" value="KAJ8433832.1"/>
    <property type="molecule type" value="Genomic_DNA"/>
</dbReference>
<sequence>MEEDVYAMLALPISPLEVQVASTCEQQMNTPNYSNNEGQGGILEQHCFIRILKSLIVVNQIANYNWRGYLLQCLNDAVAEWKQNPSRCFSGPPLFHMISEILTNYFLNSYYWIELSLEEKDEKTDGFQQQYIRQLMQLNKEIKLKRSSLESVEGHTWHKKTKRMLNIQHQLMLSTSLGAIMSRIILDIIEEDGYGMLTMPTGPLEVQVPSIWELTNEYTKLLKQ</sequence>
<evidence type="ECO:0000313" key="1">
    <source>
        <dbReference type="EMBL" id="KAJ8433832.1"/>
    </source>
</evidence>
<name>A0A9Q1JZU0_9CARY</name>
<protein>
    <submittedName>
        <fullName evidence="1">Uncharacterized protein</fullName>
    </submittedName>
</protein>
<reference evidence="1" key="1">
    <citation type="submission" date="2022-04" db="EMBL/GenBank/DDBJ databases">
        <title>Carnegiea gigantea Genome sequencing and assembly v2.</title>
        <authorList>
            <person name="Copetti D."/>
            <person name="Sanderson M.J."/>
            <person name="Burquez A."/>
            <person name="Wojciechowski M.F."/>
        </authorList>
    </citation>
    <scope>NUCLEOTIDE SEQUENCE</scope>
    <source>
        <strain evidence="1">SGP5-SGP5p</strain>
        <tissue evidence="1">Aerial part</tissue>
    </source>
</reference>
<dbReference type="Proteomes" id="UP001153076">
    <property type="component" value="Unassembled WGS sequence"/>
</dbReference>
<dbReference type="AlphaFoldDB" id="A0A9Q1JZU0"/>
<proteinExistence type="predicted"/>